<protein>
    <submittedName>
        <fullName evidence="1">Uncharacterized protein</fullName>
    </submittedName>
</protein>
<name>A0A2U7UD59_9VIRU</name>
<reference evidence="1" key="1">
    <citation type="journal article" date="2018" name="Nat. Commun.">
        <title>Diversity and evolution of the emerging Pandoraviridae family.</title>
        <authorList>
            <person name="Legendre M."/>
            <person name="Fabre E."/>
            <person name="Poirot O."/>
            <person name="Jeudy S."/>
            <person name="Lartigue A."/>
            <person name="Alempic J.M."/>
            <person name="Beucher L."/>
            <person name="Philippe N."/>
            <person name="Bertaux L."/>
            <person name="Christo-Foroux E."/>
            <person name="Labadie K."/>
            <person name="Coute Y."/>
            <person name="Abergel C."/>
            <person name="Claverie J.M."/>
        </authorList>
    </citation>
    <scope>NUCLEOTIDE SEQUENCE [LARGE SCALE GENOMIC DNA]</scope>
    <source>
        <strain evidence="1">Neocaledonia</strain>
    </source>
</reference>
<evidence type="ECO:0000313" key="1">
    <source>
        <dbReference type="EMBL" id="AVK76373.1"/>
    </source>
</evidence>
<dbReference type="Proteomes" id="UP000249287">
    <property type="component" value="Segment"/>
</dbReference>
<sequence length="70" mass="7904">MVRASGREPLTLPKKSRTIRMTSASDTFGVSPVDSWTQEHIPIQAAWSTVSQCRNAPETYWRSLKEATRP</sequence>
<dbReference type="KEGG" id="vg:36842263"/>
<proteinExistence type="predicted"/>
<dbReference type="EMBL" id="MG011690">
    <property type="protein sequence ID" value="AVK76373.1"/>
    <property type="molecule type" value="Genomic_DNA"/>
</dbReference>
<organism evidence="1">
    <name type="scientific">Pandoravirus neocaledonia</name>
    <dbReference type="NCBI Taxonomy" id="2107708"/>
    <lineage>
        <taxon>Viruses</taxon>
        <taxon>Pandoravirus</taxon>
    </lineage>
</organism>
<dbReference type="RefSeq" id="YP_009482376.1">
    <property type="nucleotide sequence ID" value="NC_037666.1"/>
</dbReference>
<accession>A0A2U7UD59</accession>
<gene>
    <name evidence="1" type="ORF">pneo_cds_766</name>
</gene>
<dbReference type="GeneID" id="36842263"/>